<feature type="coiled-coil region" evidence="1">
    <location>
        <begin position="5"/>
        <end position="61"/>
    </location>
</feature>
<reference evidence="3 4" key="1">
    <citation type="submission" date="2017-07" db="EMBL/GenBank/DDBJ databases">
        <authorList>
            <person name="Talla V."/>
            <person name="Backstrom N."/>
        </authorList>
    </citation>
    <scope>NUCLEOTIDE SEQUENCE [LARGE SCALE GENOMIC DNA]</scope>
</reference>
<dbReference type="Gene3D" id="3.30.70.1820">
    <property type="entry name" value="L1 transposable element, RRM domain"/>
    <property type="match status" value="1"/>
</dbReference>
<evidence type="ECO:0000313" key="4">
    <source>
        <dbReference type="Proteomes" id="UP000324832"/>
    </source>
</evidence>
<keyword evidence="4" id="KW-1185">Reference proteome</keyword>
<feature type="compositionally biased region" description="Polar residues" evidence="2">
    <location>
        <begin position="193"/>
        <end position="209"/>
    </location>
</feature>
<name>A0A5E4QD70_9NEOP</name>
<gene>
    <name evidence="3" type="ORF">LSINAPIS_LOCUS7364</name>
</gene>
<keyword evidence="1" id="KW-0175">Coiled coil</keyword>
<protein>
    <recommendedName>
        <fullName evidence="5">Endonuclease-reverse transcriptase</fullName>
    </recommendedName>
</protein>
<evidence type="ECO:0000313" key="3">
    <source>
        <dbReference type="EMBL" id="VVC95708.1"/>
    </source>
</evidence>
<feature type="region of interest" description="Disordered" evidence="2">
    <location>
        <begin position="190"/>
        <end position="222"/>
    </location>
</feature>
<dbReference type="AlphaFoldDB" id="A0A5E4QD70"/>
<sequence>MDDIVRILQNIQEEQKQDIKVMEQNIKESINNNINQKFNYIKNLEEIIEKQQTCIESLDKQLRRRNVIFFGIEEEEKGYESLLSIVLAIINNNMGVPCQKWEIESVYKMGKNNGKARPVVVTITTASRKIDILKKKKSLINSNMYLKEDFSPSVLQKRKDLQDTLKRERESGKRVVLRYHKIVTLKTLESESRNPTGRNSSKRFLSTSLEETEKQTTKQSNYGGMNLILKKNKPQDITRFSD</sequence>
<dbReference type="EMBL" id="FZQP02002426">
    <property type="protein sequence ID" value="VVC95708.1"/>
    <property type="molecule type" value="Genomic_DNA"/>
</dbReference>
<proteinExistence type="predicted"/>
<organism evidence="3 4">
    <name type="scientific">Leptidea sinapis</name>
    <dbReference type="NCBI Taxonomy" id="189913"/>
    <lineage>
        <taxon>Eukaryota</taxon>
        <taxon>Metazoa</taxon>
        <taxon>Ecdysozoa</taxon>
        <taxon>Arthropoda</taxon>
        <taxon>Hexapoda</taxon>
        <taxon>Insecta</taxon>
        <taxon>Pterygota</taxon>
        <taxon>Neoptera</taxon>
        <taxon>Endopterygota</taxon>
        <taxon>Lepidoptera</taxon>
        <taxon>Glossata</taxon>
        <taxon>Ditrysia</taxon>
        <taxon>Papilionoidea</taxon>
        <taxon>Pieridae</taxon>
        <taxon>Dismorphiinae</taxon>
        <taxon>Leptidea</taxon>
    </lineage>
</organism>
<evidence type="ECO:0000256" key="1">
    <source>
        <dbReference type="SAM" id="Coils"/>
    </source>
</evidence>
<evidence type="ECO:0000256" key="2">
    <source>
        <dbReference type="SAM" id="MobiDB-lite"/>
    </source>
</evidence>
<evidence type="ECO:0008006" key="5">
    <source>
        <dbReference type="Google" id="ProtNLM"/>
    </source>
</evidence>
<accession>A0A5E4QD70</accession>
<dbReference type="Proteomes" id="UP000324832">
    <property type="component" value="Unassembled WGS sequence"/>
</dbReference>